<dbReference type="RefSeq" id="WP_070354861.1">
    <property type="nucleotide sequence ID" value="NZ_CP043474.1"/>
</dbReference>
<dbReference type="AlphaFoldDB" id="A0A1E8Q0N5"/>
<dbReference type="EMBL" id="MCHX01000052">
    <property type="protein sequence ID" value="OFJ51941.1"/>
    <property type="molecule type" value="Genomic_DNA"/>
</dbReference>
<dbReference type="NCBIfam" id="NF004165">
    <property type="entry name" value="PRK05629.1"/>
    <property type="match status" value="1"/>
</dbReference>
<keyword evidence="4" id="KW-0235">DNA replication</keyword>
<keyword evidence="10" id="KW-1185">Reference proteome</keyword>
<keyword evidence="5" id="KW-0239">DNA-directed DNA polymerase</keyword>
<evidence type="ECO:0000256" key="3">
    <source>
        <dbReference type="ARBA" id="ARBA00022695"/>
    </source>
</evidence>
<evidence type="ECO:0000256" key="6">
    <source>
        <dbReference type="ARBA" id="ARBA00034754"/>
    </source>
</evidence>
<organism evidence="9 10">
    <name type="scientific">Mycolicibacterium grossiae</name>
    <dbReference type="NCBI Taxonomy" id="1552759"/>
    <lineage>
        <taxon>Bacteria</taxon>
        <taxon>Bacillati</taxon>
        <taxon>Actinomycetota</taxon>
        <taxon>Actinomycetes</taxon>
        <taxon>Mycobacteriales</taxon>
        <taxon>Mycobacteriaceae</taxon>
        <taxon>Mycolicibacterium</taxon>
    </lineage>
</organism>
<keyword evidence="2" id="KW-0808">Transferase</keyword>
<dbReference type="Pfam" id="PF21694">
    <property type="entry name" value="DNA_pol3_delta_C"/>
    <property type="match status" value="1"/>
</dbReference>
<evidence type="ECO:0000256" key="1">
    <source>
        <dbReference type="ARBA" id="ARBA00012417"/>
    </source>
</evidence>
<dbReference type="InterPro" id="IPR005790">
    <property type="entry name" value="DNA_polIII_delta"/>
</dbReference>
<evidence type="ECO:0000256" key="5">
    <source>
        <dbReference type="ARBA" id="ARBA00022932"/>
    </source>
</evidence>
<evidence type="ECO:0000256" key="4">
    <source>
        <dbReference type="ARBA" id="ARBA00022705"/>
    </source>
</evidence>
<evidence type="ECO:0000256" key="2">
    <source>
        <dbReference type="ARBA" id="ARBA00022679"/>
    </source>
</evidence>
<proteinExistence type="inferred from homology"/>
<keyword evidence="3" id="KW-0548">Nucleotidyltransferase</keyword>
<reference evidence="9 10" key="1">
    <citation type="submission" date="2016-09" db="EMBL/GenBank/DDBJ databases">
        <title>genome sequence of Mycobacterium sp. 739 SCH.</title>
        <authorList>
            <person name="Greninger A.L."/>
            <person name="Qin X."/>
            <person name="Jerome K."/>
            <person name="Vora S."/>
            <person name="Quinn K."/>
        </authorList>
    </citation>
    <scope>NUCLEOTIDE SEQUENCE [LARGE SCALE GENOMIC DNA]</scope>
    <source>
        <strain evidence="9 10">SCH</strain>
    </source>
</reference>
<dbReference type="NCBIfam" id="NF005918">
    <property type="entry name" value="PRK07914.1"/>
    <property type="match status" value="1"/>
</dbReference>
<evidence type="ECO:0000313" key="10">
    <source>
        <dbReference type="Proteomes" id="UP000178953"/>
    </source>
</evidence>
<comment type="similarity">
    <text evidence="6">Belongs to the DNA polymerase HolA subunit family.</text>
</comment>
<evidence type="ECO:0000256" key="7">
    <source>
        <dbReference type="ARBA" id="ARBA00049244"/>
    </source>
</evidence>
<dbReference type="PANTHER" id="PTHR34388">
    <property type="entry name" value="DNA POLYMERASE III SUBUNIT DELTA"/>
    <property type="match status" value="1"/>
</dbReference>
<dbReference type="NCBIfam" id="TIGR01128">
    <property type="entry name" value="holA"/>
    <property type="match status" value="1"/>
</dbReference>
<dbReference type="OrthoDB" id="8478864at2"/>
<gene>
    <name evidence="9" type="ORF">BEL07_20275</name>
</gene>
<feature type="domain" description="DNA polymerase III delta subunit-like C-terminal" evidence="8">
    <location>
        <begin position="197"/>
        <end position="307"/>
    </location>
</feature>
<comment type="catalytic activity">
    <reaction evidence="7">
        <text>DNA(n) + a 2'-deoxyribonucleoside 5'-triphosphate = DNA(n+1) + diphosphate</text>
        <dbReference type="Rhea" id="RHEA:22508"/>
        <dbReference type="Rhea" id="RHEA-COMP:17339"/>
        <dbReference type="Rhea" id="RHEA-COMP:17340"/>
        <dbReference type="ChEBI" id="CHEBI:33019"/>
        <dbReference type="ChEBI" id="CHEBI:61560"/>
        <dbReference type="ChEBI" id="CHEBI:173112"/>
        <dbReference type="EC" id="2.7.7.7"/>
    </reaction>
</comment>
<evidence type="ECO:0000259" key="8">
    <source>
        <dbReference type="Pfam" id="PF21694"/>
    </source>
</evidence>
<dbReference type="InterPro" id="IPR027417">
    <property type="entry name" value="P-loop_NTPase"/>
</dbReference>
<dbReference type="SUPFAM" id="SSF48019">
    <property type="entry name" value="post-AAA+ oligomerization domain-like"/>
    <property type="match status" value="1"/>
</dbReference>
<protein>
    <recommendedName>
        <fullName evidence="1">DNA-directed DNA polymerase</fullName>
        <ecNumber evidence="1">2.7.7.7</ecNumber>
    </recommendedName>
</protein>
<dbReference type="GO" id="GO:0003887">
    <property type="term" value="F:DNA-directed DNA polymerase activity"/>
    <property type="evidence" value="ECO:0007669"/>
    <property type="project" value="UniProtKB-KW"/>
</dbReference>
<dbReference type="Gene3D" id="3.40.50.300">
    <property type="entry name" value="P-loop containing nucleotide triphosphate hydrolases"/>
    <property type="match status" value="1"/>
</dbReference>
<dbReference type="PANTHER" id="PTHR34388:SF1">
    <property type="entry name" value="DNA POLYMERASE III SUBUNIT DELTA"/>
    <property type="match status" value="1"/>
</dbReference>
<accession>A0A1E8Q0N5</accession>
<dbReference type="GO" id="GO:0009360">
    <property type="term" value="C:DNA polymerase III complex"/>
    <property type="evidence" value="ECO:0007669"/>
    <property type="project" value="TreeGrafter"/>
</dbReference>
<dbReference type="GO" id="GO:0003677">
    <property type="term" value="F:DNA binding"/>
    <property type="evidence" value="ECO:0007669"/>
    <property type="project" value="InterPro"/>
</dbReference>
<dbReference type="GO" id="GO:0006261">
    <property type="term" value="P:DNA-templated DNA replication"/>
    <property type="evidence" value="ECO:0007669"/>
    <property type="project" value="TreeGrafter"/>
</dbReference>
<dbReference type="InterPro" id="IPR008921">
    <property type="entry name" value="DNA_pol3_clamp-load_cplx_C"/>
</dbReference>
<dbReference type="Gene3D" id="1.20.272.10">
    <property type="match status" value="1"/>
</dbReference>
<evidence type="ECO:0000313" key="9">
    <source>
        <dbReference type="EMBL" id="OFJ51941.1"/>
    </source>
</evidence>
<dbReference type="Proteomes" id="UP000178953">
    <property type="component" value="Unassembled WGS sequence"/>
</dbReference>
<sequence length="317" mass="32911">MSQLHLVLGDEDLLVERAVSAVIAEARTSAGVADVPIDRMRAGEVSANELAELLSPSLFADERVLVLESAADAGKEAVGVIAGAAADLPPGTVLVVVHSGGGRAKALADQLKKMGATVHPCAKLGKPSERADFVKREFRGHRVKVSDDTVTALLDAVGSDLRELAAVCSQLVADTGGVVDVPAVRKYHNGKAEVKGYAIADLAVGGDVEGAAEALRWAVMGGEAHVVLADALAEAVHAIARVAPLSGNQHQLAGELGMPPWRVQKVQRQARRWTRDSVAEAMRLVAALNADVKGAAADADYALETAVRKVAELAESA</sequence>
<comment type="caution">
    <text evidence="9">The sequence shown here is derived from an EMBL/GenBank/DDBJ whole genome shotgun (WGS) entry which is preliminary data.</text>
</comment>
<dbReference type="EC" id="2.7.7.7" evidence="1"/>
<dbReference type="InterPro" id="IPR048466">
    <property type="entry name" value="DNA_pol3_delta-like_C"/>
</dbReference>
<name>A0A1E8Q0N5_9MYCO</name>